<reference evidence="2 3" key="1">
    <citation type="submission" date="2018-04" db="EMBL/GenBank/DDBJ databases">
        <title>Chitinophaga fuyangensis sp. nov., isolated from soil in a chemical factory.</title>
        <authorList>
            <person name="Chen K."/>
        </authorList>
    </citation>
    <scope>NUCLEOTIDE SEQUENCE [LARGE SCALE GENOMIC DNA]</scope>
    <source>
        <strain evidence="2 3">LY-1</strain>
    </source>
</reference>
<evidence type="ECO:0000313" key="3">
    <source>
        <dbReference type="Proteomes" id="UP000244450"/>
    </source>
</evidence>
<dbReference type="OrthoDB" id="661524at2"/>
<feature type="region of interest" description="Disordered" evidence="1">
    <location>
        <begin position="94"/>
        <end position="133"/>
    </location>
</feature>
<comment type="caution">
    <text evidence="2">The sequence shown here is derived from an EMBL/GenBank/DDBJ whole genome shotgun (WGS) entry which is preliminary data.</text>
</comment>
<evidence type="ECO:0000313" key="2">
    <source>
        <dbReference type="EMBL" id="PUZ23112.1"/>
    </source>
</evidence>
<accession>A0A2T7BDF5</accession>
<keyword evidence="3" id="KW-1185">Reference proteome</keyword>
<protein>
    <submittedName>
        <fullName evidence="2">Uncharacterized protein</fullName>
    </submittedName>
</protein>
<sequence>MSEKSSNNPFTPDAGTFISHKDAHELVKNYMDQNANQKHTVTRAIFYGADKVRALLDTPGAVGIRVYYGLHPNPGIGQPYSKKMVLVAVDKDGYDIPGNPSKAPDPNASLAKGPDKGGYLDDGVPCPDQCPGQ</sequence>
<dbReference type="EMBL" id="QCYK01000003">
    <property type="protein sequence ID" value="PUZ23112.1"/>
    <property type="molecule type" value="Genomic_DNA"/>
</dbReference>
<gene>
    <name evidence="2" type="ORF">DCC81_22175</name>
</gene>
<dbReference type="AlphaFoldDB" id="A0A2T7BDF5"/>
<organism evidence="2 3">
    <name type="scientific">Chitinophaga parva</name>
    <dbReference type="NCBI Taxonomy" id="2169414"/>
    <lineage>
        <taxon>Bacteria</taxon>
        <taxon>Pseudomonadati</taxon>
        <taxon>Bacteroidota</taxon>
        <taxon>Chitinophagia</taxon>
        <taxon>Chitinophagales</taxon>
        <taxon>Chitinophagaceae</taxon>
        <taxon>Chitinophaga</taxon>
    </lineage>
</organism>
<evidence type="ECO:0000256" key="1">
    <source>
        <dbReference type="SAM" id="MobiDB-lite"/>
    </source>
</evidence>
<dbReference type="RefSeq" id="WP_108688856.1">
    <property type="nucleotide sequence ID" value="NZ_QCYK01000003.1"/>
</dbReference>
<proteinExistence type="predicted"/>
<name>A0A2T7BDF5_9BACT</name>
<dbReference type="Proteomes" id="UP000244450">
    <property type="component" value="Unassembled WGS sequence"/>
</dbReference>